<gene>
    <name evidence="9" type="ORF">ANANG_G00288580</name>
</gene>
<dbReference type="InterPro" id="IPR037519">
    <property type="entry name" value="LITAF_fam"/>
</dbReference>
<evidence type="ECO:0000256" key="3">
    <source>
        <dbReference type="ARBA" id="ARBA00004630"/>
    </source>
</evidence>
<evidence type="ECO:0000256" key="7">
    <source>
        <dbReference type="ARBA" id="ARBA00023136"/>
    </source>
</evidence>
<evidence type="ECO:0000256" key="4">
    <source>
        <dbReference type="ARBA" id="ARBA00005975"/>
    </source>
</evidence>
<proteinExistence type="inferred from homology"/>
<dbReference type="Proteomes" id="UP001044222">
    <property type="component" value="Chromosome 17"/>
</dbReference>
<evidence type="ECO:0000256" key="6">
    <source>
        <dbReference type="ARBA" id="ARBA00022833"/>
    </source>
</evidence>
<dbReference type="GO" id="GO:0008270">
    <property type="term" value="F:zinc ion binding"/>
    <property type="evidence" value="ECO:0007669"/>
    <property type="project" value="TreeGrafter"/>
</dbReference>
<comment type="caution">
    <text evidence="9">The sequence shown here is derived from an EMBL/GenBank/DDBJ whole genome shotgun (WGS) entry which is preliminary data.</text>
</comment>
<dbReference type="GO" id="GO:0098574">
    <property type="term" value="C:cytoplasmic side of lysosomal membrane"/>
    <property type="evidence" value="ECO:0007669"/>
    <property type="project" value="TreeGrafter"/>
</dbReference>
<dbReference type="SMART" id="SM00714">
    <property type="entry name" value="LITAF"/>
    <property type="match status" value="1"/>
</dbReference>
<evidence type="ECO:0000256" key="1">
    <source>
        <dbReference type="ARBA" id="ARBA00004125"/>
    </source>
</evidence>
<evidence type="ECO:0000313" key="10">
    <source>
        <dbReference type="Proteomes" id="UP001044222"/>
    </source>
</evidence>
<dbReference type="PANTHER" id="PTHR23292">
    <property type="entry name" value="LIPOPOLYSACCHARIDE-INDUCED TUMOR NECROSIS FACTOR-ALPHA FACTOR"/>
    <property type="match status" value="1"/>
</dbReference>
<dbReference type="Pfam" id="PF10601">
    <property type="entry name" value="zf-LITAF-like"/>
    <property type="match status" value="1"/>
</dbReference>
<evidence type="ECO:0000259" key="8">
    <source>
        <dbReference type="PROSITE" id="PS51837"/>
    </source>
</evidence>
<accession>A0A9D3LKN7</accession>
<keyword evidence="10" id="KW-1185">Reference proteome</keyword>
<feature type="domain" description="LITAF" evidence="8">
    <location>
        <begin position="126"/>
        <end position="210"/>
    </location>
</feature>
<name>A0A9D3LKN7_ANGAN</name>
<reference evidence="9" key="1">
    <citation type="submission" date="2021-01" db="EMBL/GenBank/DDBJ databases">
        <title>A chromosome-scale assembly of European eel, Anguilla anguilla.</title>
        <authorList>
            <person name="Henkel C."/>
            <person name="Jong-Raadsen S.A."/>
            <person name="Dufour S."/>
            <person name="Weltzien F.-A."/>
            <person name="Palstra A.P."/>
            <person name="Pelster B."/>
            <person name="Spaink H.P."/>
            <person name="Van Den Thillart G.E."/>
            <person name="Jansen H."/>
            <person name="Zahm M."/>
            <person name="Klopp C."/>
            <person name="Cedric C."/>
            <person name="Louis A."/>
            <person name="Berthelot C."/>
            <person name="Parey E."/>
            <person name="Roest Crollius H."/>
            <person name="Montfort J."/>
            <person name="Robinson-Rechavi M."/>
            <person name="Bucao C."/>
            <person name="Bouchez O."/>
            <person name="Gislard M."/>
            <person name="Lluch J."/>
            <person name="Milhes M."/>
            <person name="Lampietro C."/>
            <person name="Lopez Roques C."/>
            <person name="Donnadieu C."/>
            <person name="Braasch I."/>
            <person name="Desvignes T."/>
            <person name="Postlethwait J."/>
            <person name="Bobe J."/>
            <person name="Guiguen Y."/>
            <person name="Dirks R."/>
        </authorList>
    </citation>
    <scope>NUCLEOTIDE SEQUENCE</scope>
    <source>
        <strain evidence="9">Tag_6206</strain>
        <tissue evidence="9">Liver</tissue>
    </source>
</reference>
<comment type="subcellular location">
    <subcellularLocation>
        <location evidence="1">Endosome membrane</location>
        <topology evidence="1">Peripheral membrane protein</topology>
        <orientation evidence="1">Cytoplasmic side</orientation>
    </subcellularLocation>
    <subcellularLocation>
        <location evidence="2">Late endosome membrane</location>
    </subcellularLocation>
    <subcellularLocation>
        <location evidence="3">Lysosome membrane</location>
        <topology evidence="3">Peripheral membrane protein</topology>
        <orientation evidence="3">Cytoplasmic side</orientation>
    </subcellularLocation>
</comment>
<sequence length="211" mass="23479">MPSSSETQEHERMQVEMDKLALQKQQLRDRQAMLSMLEEFGKQSGHMQQHMLESEEAKRSLEIKAIKKQLAILNAKEVALQEQMDKILHLKSQPDVLDTASIISQGGVFVLPPITKPGIVPPPSKPAPQVILDAQDLPTTPSLMKCPACRELIITETVFRVGGTTWLVCVMCSMLGCVGGCCLIPFCAKCFKDVEHKCPKCRTRIHTVSKL</sequence>
<dbReference type="GO" id="GO:0005634">
    <property type="term" value="C:nucleus"/>
    <property type="evidence" value="ECO:0007669"/>
    <property type="project" value="TreeGrafter"/>
</dbReference>
<organism evidence="9 10">
    <name type="scientific">Anguilla anguilla</name>
    <name type="common">European freshwater eel</name>
    <name type="synonym">Muraena anguilla</name>
    <dbReference type="NCBI Taxonomy" id="7936"/>
    <lineage>
        <taxon>Eukaryota</taxon>
        <taxon>Metazoa</taxon>
        <taxon>Chordata</taxon>
        <taxon>Craniata</taxon>
        <taxon>Vertebrata</taxon>
        <taxon>Euteleostomi</taxon>
        <taxon>Actinopterygii</taxon>
        <taxon>Neopterygii</taxon>
        <taxon>Teleostei</taxon>
        <taxon>Anguilliformes</taxon>
        <taxon>Anguillidae</taxon>
        <taxon>Anguilla</taxon>
    </lineage>
</organism>
<dbReference type="PANTHER" id="PTHR23292:SF35">
    <property type="entry name" value="LITAF DOMAIN-CONTAINING PROTEIN"/>
    <property type="match status" value="1"/>
</dbReference>
<keyword evidence="5" id="KW-0479">Metal-binding</keyword>
<keyword evidence="6" id="KW-0862">Zinc</keyword>
<dbReference type="GO" id="GO:0098560">
    <property type="term" value="C:cytoplasmic side of late endosome membrane"/>
    <property type="evidence" value="ECO:0007669"/>
    <property type="project" value="TreeGrafter"/>
</dbReference>
<dbReference type="PROSITE" id="PS51837">
    <property type="entry name" value="LITAF"/>
    <property type="match status" value="1"/>
</dbReference>
<comment type="similarity">
    <text evidence="4">Belongs to the CDIP1/LITAF family.</text>
</comment>
<keyword evidence="7" id="KW-0472">Membrane</keyword>
<dbReference type="EMBL" id="JAFIRN010000017">
    <property type="protein sequence ID" value="KAG5832201.1"/>
    <property type="molecule type" value="Genomic_DNA"/>
</dbReference>
<evidence type="ECO:0000256" key="2">
    <source>
        <dbReference type="ARBA" id="ARBA00004414"/>
    </source>
</evidence>
<dbReference type="AlphaFoldDB" id="A0A9D3LKN7"/>
<dbReference type="InterPro" id="IPR006629">
    <property type="entry name" value="LITAF"/>
</dbReference>
<protein>
    <recommendedName>
        <fullName evidence="8">LITAF domain-containing protein</fullName>
    </recommendedName>
</protein>
<evidence type="ECO:0000256" key="5">
    <source>
        <dbReference type="ARBA" id="ARBA00022723"/>
    </source>
</evidence>
<evidence type="ECO:0000313" key="9">
    <source>
        <dbReference type="EMBL" id="KAG5832201.1"/>
    </source>
</evidence>